<dbReference type="EMBL" id="JAJTTA010000003">
    <property type="protein sequence ID" value="MCF0042191.1"/>
    <property type="molecule type" value="Genomic_DNA"/>
</dbReference>
<name>A0A9X1PC08_9BACT</name>
<evidence type="ECO:0008006" key="4">
    <source>
        <dbReference type="Google" id="ProtNLM"/>
    </source>
</evidence>
<keyword evidence="3" id="KW-1185">Reference proteome</keyword>
<keyword evidence="1" id="KW-0732">Signal</keyword>
<organism evidence="2 3">
    <name type="scientific">Dyadobacter fanqingshengii</name>
    <dbReference type="NCBI Taxonomy" id="2906443"/>
    <lineage>
        <taxon>Bacteria</taxon>
        <taxon>Pseudomonadati</taxon>
        <taxon>Bacteroidota</taxon>
        <taxon>Cytophagia</taxon>
        <taxon>Cytophagales</taxon>
        <taxon>Spirosomataceae</taxon>
        <taxon>Dyadobacter</taxon>
    </lineage>
</organism>
<evidence type="ECO:0000313" key="2">
    <source>
        <dbReference type="EMBL" id="MCF0042191.1"/>
    </source>
</evidence>
<proteinExistence type="predicted"/>
<feature type="signal peptide" evidence="1">
    <location>
        <begin position="1"/>
        <end position="22"/>
    </location>
</feature>
<sequence>MKRLIFYTLILIGALTTTTINAQGFKQTWHSPCKNCAPGYEIVSGSPAISNPSGYGGDVSQPWLKWNLAAPADPPSYVNGEQQESDPYAVYKSFLTLGHINHPKGSIQDVVRVTIPKFVIGKVYNFHFATMFSKLASSSDAKSISVKITTAGNFPTILKTATFTPLNINNWVNTELGFTATSDVLVFTFSVEANVGTTAYVNLDIARYPFDCVIPTAQVQLFHANLTTRYPCGRRGLDFLEKSATPPNGILIWKKGDSYSNEDLADNLIKDAPVGEYYAFYRDQTMPKCLNVQMSSAKAVLTYVPEQISLVKTVVVNNCPESTVSLNVSSIVDAKQALQSNEERRWFKNNNHQGVPENASAISTSGDYYAFLYNKQYNCYSTDLSTSKVTVTIKACCAAGTAQVALSRSNAVNTCPETTVNLNNTKVTNQPPFTSVVWFSDAAHTVAVADPAKAGAGTYYAFFKDNAAGCFNTDLSTTKLTVSINPCDTKVSLNLKVFLQGPTTQEGGVATMRNDLQVYPTGPSTVGLLPTQDPYGGGAIYPEIKNTFSKAGNVVDWVKVEIRSMQDPSVVLESKSLLLRVDGTVLDVDGFAPKFNPQFGGVRIAVKHRNHVPIIGLGLVSFNAGTVNYDFSTSLSKAYNVGAPAQMVMTSGVWCMPIGDVQQDYVVDNVDYAIFDSSFNKGDFDVYSPQDLNLDGLVDNVDYSFFDFSFNAGFFSTLINY</sequence>
<evidence type="ECO:0000256" key="1">
    <source>
        <dbReference type="SAM" id="SignalP"/>
    </source>
</evidence>
<reference evidence="2" key="1">
    <citation type="submission" date="2021-12" db="EMBL/GenBank/DDBJ databases">
        <title>Novel species in genus Dyadobacter.</title>
        <authorList>
            <person name="Ma C."/>
        </authorList>
    </citation>
    <scope>NUCLEOTIDE SEQUENCE</scope>
    <source>
        <strain evidence="2">CY399</strain>
    </source>
</reference>
<accession>A0A9X1PC08</accession>
<protein>
    <recommendedName>
        <fullName evidence="4">Ig-like domain-containing protein</fullName>
    </recommendedName>
</protein>
<dbReference type="Proteomes" id="UP001139700">
    <property type="component" value="Unassembled WGS sequence"/>
</dbReference>
<gene>
    <name evidence="2" type="ORF">LXM24_18940</name>
</gene>
<evidence type="ECO:0000313" key="3">
    <source>
        <dbReference type="Proteomes" id="UP001139700"/>
    </source>
</evidence>
<dbReference type="RefSeq" id="WP_234615057.1">
    <property type="nucleotide sequence ID" value="NZ_CP098806.1"/>
</dbReference>
<feature type="chain" id="PRO_5040963643" description="Ig-like domain-containing protein" evidence="1">
    <location>
        <begin position="23"/>
        <end position="721"/>
    </location>
</feature>
<comment type="caution">
    <text evidence="2">The sequence shown here is derived from an EMBL/GenBank/DDBJ whole genome shotgun (WGS) entry which is preliminary data.</text>
</comment>
<dbReference type="AlphaFoldDB" id="A0A9X1PC08"/>